<gene>
    <name evidence="2" type="ORF">LDC_2178</name>
</gene>
<dbReference type="Pfam" id="PF13563">
    <property type="entry name" value="2_5_RNA_ligase2"/>
    <property type="match status" value="1"/>
</dbReference>
<dbReference type="EMBL" id="ADZX01000649">
    <property type="protein sequence ID" value="EFK95806.1"/>
    <property type="molecule type" value="Genomic_DNA"/>
</dbReference>
<name>D9PKV7_9ZZZZ</name>
<dbReference type="PANTHER" id="PTHR35561:SF1">
    <property type="entry name" value="RNA 2',3'-CYCLIC PHOSPHODIESTERASE"/>
    <property type="match status" value="1"/>
</dbReference>
<reference evidence="2" key="2">
    <citation type="journal article" date="2011" name="Microb. Ecol.">
        <title>Taxonomic and Functional Metagenomic Profiling of the Microbial Community in the Anoxic Sediment of a Sub-saline Shallow Lake (Laguna de Carrizo, Central Spain).</title>
        <authorList>
            <person name="Ferrer M."/>
            <person name="Guazzaroni M.E."/>
            <person name="Richter M."/>
            <person name="Garcia-Salamanca A."/>
            <person name="Yarza P."/>
            <person name="Suarez-Suarez A."/>
            <person name="Solano J."/>
            <person name="Alcaide M."/>
            <person name="van Dillewijn P."/>
            <person name="Molina-Henares M.A."/>
            <person name="Lopez-Cortes N."/>
            <person name="Al-Ramahi Y."/>
            <person name="Guerrero C."/>
            <person name="Acosta A."/>
            <person name="de Eugenio L.I."/>
            <person name="Martinez V."/>
            <person name="Marques S."/>
            <person name="Rojo F."/>
            <person name="Santero E."/>
            <person name="Genilloud O."/>
            <person name="Perez-Perez J."/>
            <person name="Rossello-Mora R."/>
            <person name="Ramos J.L."/>
        </authorList>
    </citation>
    <scope>NUCLEOTIDE SEQUENCE</scope>
</reference>
<keyword evidence="1" id="KW-0378">Hydrolase</keyword>
<dbReference type="AlphaFoldDB" id="D9PKV7"/>
<dbReference type="Gene3D" id="3.90.1140.10">
    <property type="entry name" value="Cyclic phosphodiesterase"/>
    <property type="match status" value="1"/>
</dbReference>
<dbReference type="SUPFAM" id="SSF55144">
    <property type="entry name" value="LigT-like"/>
    <property type="match status" value="1"/>
</dbReference>
<dbReference type="GO" id="GO:0008664">
    <property type="term" value="F:RNA 2',3'-cyclic 3'-phosphodiesterase activity"/>
    <property type="evidence" value="ECO:0007669"/>
    <property type="project" value="InterPro"/>
</dbReference>
<sequence>MGIRSFLAFELPQDIKQIVTRVSGEIRKSSLDVKWVRPEFIHLTVVFMGDIRSEHIPPMGESLKAVCSTHAPFRISLKPMGCFPNSRNPRVIWLGIDAELERMSRFRDDLQQVLSPFGVKEEDRAFRPHLTLGRFKKPGKRQTELERLLATYGDLSSPACTLAELVLFRSDLKPGGAVYTKMLSWPLSGASPQ</sequence>
<comment type="caution">
    <text evidence="2">The sequence shown here is derived from an EMBL/GenBank/DDBJ whole genome shotgun (WGS) entry which is preliminary data.</text>
</comment>
<organism evidence="2">
    <name type="scientific">sediment metagenome</name>
    <dbReference type="NCBI Taxonomy" id="749907"/>
    <lineage>
        <taxon>unclassified sequences</taxon>
        <taxon>metagenomes</taxon>
        <taxon>ecological metagenomes</taxon>
    </lineage>
</organism>
<evidence type="ECO:0000313" key="2">
    <source>
        <dbReference type="EMBL" id="EFK95806.1"/>
    </source>
</evidence>
<dbReference type="HAMAP" id="MF_01940">
    <property type="entry name" value="RNA_CPDase"/>
    <property type="match status" value="1"/>
</dbReference>
<protein>
    <submittedName>
        <fullName evidence="2">2',5' RNA ligase</fullName>
    </submittedName>
</protein>
<keyword evidence="2" id="KW-0436">Ligase</keyword>
<dbReference type="GO" id="GO:0016874">
    <property type="term" value="F:ligase activity"/>
    <property type="evidence" value="ECO:0007669"/>
    <property type="project" value="UniProtKB-KW"/>
</dbReference>
<dbReference type="PANTHER" id="PTHR35561">
    <property type="entry name" value="RNA 2',3'-CYCLIC PHOSPHODIESTERASE"/>
    <property type="match status" value="1"/>
</dbReference>
<dbReference type="InterPro" id="IPR009097">
    <property type="entry name" value="Cyclic_Pdiesterase"/>
</dbReference>
<proteinExistence type="inferred from homology"/>
<dbReference type="InterPro" id="IPR004175">
    <property type="entry name" value="RNA_CPDase"/>
</dbReference>
<dbReference type="NCBIfam" id="TIGR02258">
    <property type="entry name" value="2_5_ligase"/>
    <property type="match status" value="1"/>
</dbReference>
<reference evidence="2" key="1">
    <citation type="submission" date="2010-07" db="EMBL/GenBank/DDBJ databases">
        <authorList>
            <consortium name="CONSOLIDER consortium CSD2007-00005"/>
            <person name="Guazzaroni M.-E."/>
            <person name="Richter M."/>
            <person name="Garcia-Salamanca A."/>
            <person name="Yarza P."/>
            <person name="Ferrer M."/>
        </authorList>
    </citation>
    <scope>NUCLEOTIDE SEQUENCE</scope>
</reference>
<dbReference type="GO" id="GO:0004113">
    <property type="term" value="F:2',3'-cyclic-nucleotide 3'-phosphodiesterase activity"/>
    <property type="evidence" value="ECO:0007669"/>
    <property type="project" value="InterPro"/>
</dbReference>
<evidence type="ECO:0000256" key="1">
    <source>
        <dbReference type="ARBA" id="ARBA00022801"/>
    </source>
</evidence>
<accession>D9PKV7</accession>